<evidence type="ECO:0000256" key="2">
    <source>
        <dbReference type="SAM" id="SignalP"/>
    </source>
</evidence>
<dbReference type="InterPro" id="IPR006423">
    <property type="entry name" value="Lipo_e_P4"/>
</dbReference>
<dbReference type="PROSITE" id="PS51257">
    <property type="entry name" value="PROKAR_LIPOPROTEIN"/>
    <property type="match status" value="1"/>
</dbReference>
<organism evidence="3 4">
    <name type="scientific">Chitinophaga caseinilytica</name>
    <dbReference type="NCBI Taxonomy" id="2267521"/>
    <lineage>
        <taxon>Bacteria</taxon>
        <taxon>Pseudomonadati</taxon>
        <taxon>Bacteroidota</taxon>
        <taxon>Chitinophagia</taxon>
        <taxon>Chitinophagales</taxon>
        <taxon>Chitinophagaceae</taxon>
        <taxon>Chitinophaga</taxon>
    </lineage>
</organism>
<evidence type="ECO:0000256" key="1">
    <source>
        <dbReference type="ARBA" id="ARBA00022729"/>
    </source>
</evidence>
<keyword evidence="1 2" id="KW-0732">Signal</keyword>
<dbReference type="Pfam" id="PF03767">
    <property type="entry name" value="Acid_phosphat_B"/>
    <property type="match status" value="1"/>
</dbReference>
<name>A0ABZ2Z2Y7_9BACT</name>
<keyword evidence="3" id="KW-0449">Lipoprotein</keyword>
<keyword evidence="4" id="KW-1185">Reference proteome</keyword>
<dbReference type="EMBL" id="CP150096">
    <property type="protein sequence ID" value="WZN46629.1"/>
    <property type="molecule type" value="Genomic_DNA"/>
</dbReference>
<dbReference type="SUPFAM" id="SSF56784">
    <property type="entry name" value="HAD-like"/>
    <property type="match status" value="1"/>
</dbReference>
<dbReference type="NCBIfam" id="TIGR01533">
    <property type="entry name" value="lipo_e_P4"/>
    <property type="match status" value="1"/>
</dbReference>
<dbReference type="RefSeq" id="WP_341841320.1">
    <property type="nucleotide sequence ID" value="NZ_CP149792.1"/>
</dbReference>
<protein>
    <submittedName>
        <fullName evidence="3">5'-nucleotidase, lipoprotein e(P4) family</fullName>
    </submittedName>
</protein>
<feature type="signal peptide" evidence="2">
    <location>
        <begin position="1"/>
        <end position="18"/>
    </location>
</feature>
<dbReference type="CDD" id="cd07534">
    <property type="entry name" value="HAD_CAP"/>
    <property type="match status" value="1"/>
</dbReference>
<feature type="chain" id="PRO_5047117963" evidence="2">
    <location>
        <begin position="19"/>
        <end position="261"/>
    </location>
</feature>
<reference evidence="3 4" key="1">
    <citation type="submission" date="2024-03" db="EMBL/GenBank/DDBJ databases">
        <title>Chitinophaga caseinilytica sp. nov., a casein hydrolysing bacterium isolated from forest soil.</title>
        <authorList>
            <person name="Lee D.S."/>
            <person name="Han D.M."/>
            <person name="Baek J.H."/>
            <person name="Choi D.G."/>
            <person name="Jeon J.H."/>
            <person name="Jeon C.O."/>
        </authorList>
    </citation>
    <scope>NUCLEOTIDE SEQUENCE [LARGE SCALE GENOMIC DNA]</scope>
    <source>
        <strain evidence="3 4">KACC 19118</strain>
    </source>
</reference>
<dbReference type="InterPro" id="IPR036412">
    <property type="entry name" value="HAD-like_sf"/>
</dbReference>
<dbReference type="PIRSF" id="PIRSF019271">
    <property type="entry name" value="Acid_Ptase_C"/>
    <property type="match status" value="1"/>
</dbReference>
<dbReference type="PANTHER" id="PTHR31284:SF10">
    <property type="entry name" value="ACID PHOSPHATASE-LIKE PROTEIN"/>
    <property type="match status" value="1"/>
</dbReference>
<dbReference type="InterPro" id="IPR005519">
    <property type="entry name" value="Acid_phosphat_B-like"/>
</dbReference>
<proteinExistence type="predicted"/>
<dbReference type="PANTHER" id="PTHR31284">
    <property type="entry name" value="ACID PHOSPHATASE-LIKE PROTEIN"/>
    <property type="match status" value="1"/>
</dbReference>
<dbReference type="Proteomes" id="UP001449657">
    <property type="component" value="Chromosome"/>
</dbReference>
<dbReference type="SFLD" id="SFLDG01125">
    <property type="entry name" value="C1.1:_Acid_Phosphatase_Like"/>
    <property type="match status" value="1"/>
</dbReference>
<accession>A0ABZ2Z2Y7</accession>
<gene>
    <name evidence="3" type="ORF">WJU22_00240</name>
</gene>
<sequence>MRYLGFLLLIFFAACKTAGPVASGAQGQVGPWVSGPAWAALWQQRSGEYRALCLQAYRAAGDRVEVMRHQQTLRPRAIVTDIDETVLDNSPYSAAVALAGRSWSQASWEEWTKKAAAEPVPGSVEFFRFAAESGFTIYYITNRLESERAATLKNLQRCGFPQADNEHLLMSSGNSDKEPRRQEVARKYEIAMLVGDNLNDFSDVFYRQPSDARNAKVDEVRQELGSRYIMIPNAMYGDWLSALVPKGARADSALRSALRVE</sequence>
<dbReference type="SFLD" id="SFLDS00003">
    <property type="entry name" value="Haloacid_Dehalogenase"/>
    <property type="match status" value="1"/>
</dbReference>
<dbReference type="InterPro" id="IPR023214">
    <property type="entry name" value="HAD_sf"/>
</dbReference>
<dbReference type="Gene3D" id="3.40.50.1000">
    <property type="entry name" value="HAD superfamily/HAD-like"/>
    <property type="match status" value="1"/>
</dbReference>
<evidence type="ECO:0000313" key="4">
    <source>
        <dbReference type="Proteomes" id="UP001449657"/>
    </source>
</evidence>
<evidence type="ECO:0000313" key="3">
    <source>
        <dbReference type="EMBL" id="WZN46629.1"/>
    </source>
</evidence>